<name>A0AAW1W1K8_RUBAR</name>
<feature type="region of interest" description="Disordered" evidence="1">
    <location>
        <begin position="32"/>
        <end position="72"/>
    </location>
</feature>
<feature type="compositionally biased region" description="Low complexity" evidence="1">
    <location>
        <begin position="38"/>
        <end position="72"/>
    </location>
</feature>
<comment type="caution">
    <text evidence="2">The sequence shown here is derived from an EMBL/GenBank/DDBJ whole genome shotgun (WGS) entry which is preliminary data.</text>
</comment>
<evidence type="ECO:0000256" key="1">
    <source>
        <dbReference type="SAM" id="MobiDB-lite"/>
    </source>
</evidence>
<accession>A0AAW1W1K8</accession>
<organism evidence="2 3">
    <name type="scientific">Rubus argutus</name>
    <name type="common">Southern blackberry</name>
    <dbReference type="NCBI Taxonomy" id="59490"/>
    <lineage>
        <taxon>Eukaryota</taxon>
        <taxon>Viridiplantae</taxon>
        <taxon>Streptophyta</taxon>
        <taxon>Embryophyta</taxon>
        <taxon>Tracheophyta</taxon>
        <taxon>Spermatophyta</taxon>
        <taxon>Magnoliopsida</taxon>
        <taxon>eudicotyledons</taxon>
        <taxon>Gunneridae</taxon>
        <taxon>Pentapetalae</taxon>
        <taxon>rosids</taxon>
        <taxon>fabids</taxon>
        <taxon>Rosales</taxon>
        <taxon>Rosaceae</taxon>
        <taxon>Rosoideae</taxon>
        <taxon>Rosoideae incertae sedis</taxon>
        <taxon>Rubus</taxon>
    </lineage>
</organism>
<dbReference type="AlphaFoldDB" id="A0AAW1W1K8"/>
<dbReference type="Proteomes" id="UP001457282">
    <property type="component" value="Unassembled WGS sequence"/>
</dbReference>
<evidence type="ECO:0000313" key="2">
    <source>
        <dbReference type="EMBL" id="KAK9914011.1"/>
    </source>
</evidence>
<sequence length="341" mass="37027">MMFGGRSMGGGGGGSIFRTVSRAALTRTAGVAIQEPISPSSSTGTNTTTTTTSTRNTQKPGGSVSNLCLSSPPSPNCVPVSSNSGVPNWPTSPQFDDFDWVSVDGSEDVEKAHGFLDDFVLGPVPSRDEVHNAVSALQQVFSPTHHPQFIRDKFGSEYLDKDVVDQITSASGSVHRVTSLGSESDWIEPSDYLCNSQPHGCERVYDAFHLLQNEPSVQRMVVSLSSDRAVWDAVMNNEVVRELRESFYAAEDNSSQSPSENSDDNNSTATNFLRWIFQNTFGKVMKVIENITKLLDHLPQPQGSGKAKAEAGNLFEERLRTSVMLSVVILLVVVVTRTHNA</sequence>
<protein>
    <submittedName>
        <fullName evidence="2">Uncharacterized protein</fullName>
    </submittedName>
</protein>
<evidence type="ECO:0000313" key="3">
    <source>
        <dbReference type="Proteomes" id="UP001457282"/>
    </source>
</evidence>
<proteinExistence type="predicted"/>
<gene>
    <name evidence="2" type="ORF">M0R45_037810</name>
</gene>
<dbReference type="PANTHER" id="PTHR33625">
    <property type="entry name" value="OS08G0179900 PROTEIN"/>
    <property type="match status" value="1"/>
</dbReference>
<keyword evidence="3" id="KW-1185">Reference proteome</keyword>
<dbReference type="EMBL" id="JBEDUW010000007">
    <property type="protein sequence ID" value="KAK9914011.1"/>
    <property type="molecule type" value="Genomic_DNA"/>
</dbReference>
<reference evidence="2 3" key="1">
    <citation type="journal article" date="2023" name="G3 (Bethesda)">
        <title>A chromosome-length genome assembly and annotation of blackberry (Rubus argutus, cv. 'Hillquist').</title>
        <authorList>
            <person name="Bruna T."/>
            <person name="Aryal R."/>
            <person name="Dudchenko O."/>
            <person name="Sargent D.J."/>
            <person name="Mead D."/>
            <person name="Buti M."/>
            <person name="Cavallini A."/>
            <person name="Hytonen T."/>
            <person name="Andres J."/>
            <person name="Pham M."/>
            <person name="Weisz D."/>
            <person name="Mascagni F."/>
            <person name="Usai G."/>
            <person name="Natali L."/>
            <person name="Bassil N."/>
            <person name="Fernandez G.E."/>
            <person name="Lomsadze A."/>
            <person name="Armour M."/>
            <person name="Olukolu B."/>
            <person name="Poorten T."/>
            <person name="Britton C."/>
            <person name="Davik J."/>
            <person name="Ashrafi H."/>
            <person name="Aiden E.L."/>
            <person name="Borodovsky M."/>
            <person name="Worthington M."/>
        </authorList>
    </citation>
    <scope>NUCLEOTIDE SEQUENCE [LARGE SCALE GENOMIC DNA]</scope>
    <source>
        <strain evidence="2">PI 553951</strain>
    </source>
</reference>
<dbReference type="PANTHER" id="PTHR33625:SF3">
    <property type="entry name" value="OS04G0550700 PROTEIN"/>
    <property type="match status" value="1"/>
</dbReference>